<keyword evidence="3" id="KW-1185">Reference proteome</keyword>
<dbReference type="AlphaFoldDB" id="X6M3L0"/>
<dbReference type="EMBL" id="ASPP01025256">
    <property type="protein sequence ID" value="ETO08216.1"/>
    <property type="molecule type" value="Genomic_DNA"/>
</dbReference>
<comment type="caution">
    <text evidence="2">The sequence shown here is derived from an EMBL/GenBank/DDBJ whole genome shotgun (WGS) entry which is preliminary data.</text>
</comment>
<accession>X6M3L0</accession>
<organism evidence="2 3">
    <name type="scientific">Reticulomyxa filosa</name>
    <dbReference type="NCBI Taxonomy" id="46433"/>
    <lineage>
        <taxon>Eukaryota</taxon>
        <taxon>Sar</taxon>
        <taxon>Rhizaria</taxon>
        <taxon>Retaria</taxon>
        <taxon>Foraminifera</taxon>
        <taxon>Monothalamids</taxon>
        <taxon>Reticulomyxidae</taxon>
        <taxon>Reticulomyxa</taxon>
    </lineage>
</organism>
<proteinExistence type="predicted"/>
<evidence type="ECO:0000313" key="3">
    <source>
        <dbReference type="Proteomes" id="UP000023152"/>
    </source>
</evidence>
<dbReference type="Proteomes" id="UP000023152">
    <property type="component" value="Unassembled WGS sequence"/>
</dbReference>
<keyword evidence="1" id="KW-0175">Coiled coil</keyword>
<feature type="coiled-coil region" evidence="1">
    <location>
        <begin position="182"/>
        <end position="210"/>
    </location>
</feature>
<reference evidence="2 3" key="1">
    <citation type="journal article" date="2013" name="Curr. Biol.">
        <title>The Genome of the Foraminiferan Reticulomyxa filosa.</title>
        <authorList>
            <person name="Glockner G."/>
            <person name="Hulsmann N."/>
            <person name="Schleicher M."/>
            <person name="Noegel A.A."/>
            <person name="Eichinger L."/>
            <person name="Gallinger C."/>
            <person name="Pawlowski J."/>
            <person name="Sierra R."/>
            <person name="Euteneuer U."/>
            <person name="Pillet L."/>
            <person name="Moustafa A."/>
            <person name="Platzer M."/>
            <person name="Groth M."/>
            <person name="Szafranski K."/>
            <person name="Schliwa M."/>
        </authorList>
    </citation>
    <scope>NUCLEOTIDE SEQUENCE [LARGE SCALE GENOMIC DNA]</scope>
</reference>
<protein>
    <submittedName>
        <fullName evidence="2">Uncharacterized protein</fullName>
    </submittedName>
</protein>
<feature type="coiled-coil region" evidence="1">
    <location>
        <begin position="23"/>
        <end position="134"/>
    </location>
</feature>
<evidence type="ECO:0000313" key="2">
    <source>
        <dbReference type="EMBL" id="ETO08216.1"/>
    </source>
</evidence>
<sequence>MTSSLSDLSLEHDAPPSEVDLGLSQEHEQELELQREVRKLEQELMSKTIAHDILSNRLEMLEKRLETKELRIKNLMSDINKIQIQITQKKENEIRMKEKVQEIKTKVKIKNKEEAEKEEDKQQMENNILQMQQKLQGVDKGVEKMITEFAQSINYFHQATTQMQQNNEKLYDQIFNSIHQNIQNTNQEIQQLFIKQREREKEEKQEYNNNNNNNNNFFDDINNIELWNEKWNDIFQIKNICDDIHGQCLQLPNQLAPAKSIKDLTAFIQEYKYNNNNNNNNNNEITLKDWMKHQLSVIQSTTHHVPHVRHILLTLLCRTFVIDLTLETKLFEIQFKAEQFIQNIIHKELANQISEDTIHWCRDLIHQNISTHIFISPKALPQSIYFFFENTS</sequence>
<gene>
    <name evidence="2" type="ORF">RFI_29171</name>
</gene>
<name>X6M3L0_RETFI</name>
<evidence type="ECO:0000256" key="1">
    <source>
        <dbReference type="SAM" id="Coils"/>
    </source>
</evidence>